<dbReference type="EMBL" id="JBJQOH010000004">
    <property type="protein sequence ID" value="KAL3688238.1"/>
    <property type="molecule type" value="Genomic_DNA"/>
</dbReference>
<dbReference type="AlphaFoldDB" id="A0ABD3HA76"/>
<comment type="caution">
    <text evidence="1">The sequence shown here is derived from an EMBL/GenBank/DDBJ whole genome shotgun (WGS) entry which is preliminary data.</text>
</comment>
<keyword evidence="2" id="KW-1185">Reference proteome</keyword>
<accession>A0ABD3HA76</accession>
<reference evidence="1 2" key="1">
    <citation type="submission" date="2024-09" db="EMBL/GenBank/DDBJ databases">
        <title>Chromosome-scale assembly of Riccia sorocarpa.</title>
        <authorList>
            <person name="Paukszto L."/>
        </authorList>
    </citation>
    <scope>NUCLEOTIDE SEQUENCE [LARGE SCALE GENOMIC DNA]</scope>
    <source>
        <strain evidence="1">LP-2024</strain>
        <tissue evidence="1">Aerial parts of the thallus</tissue>
    </source>
</reference>
<name>A0ABD3HA76_9MARC</name>
<gene>
    <name evidence="1" type="ORF">R1sor_014547</name>
</gene>
<evidence type="ECO:0000313" key="2">
    <source>
        <dbReference type="Proteomes" id="UP001633002"/>
    </source>
</evidence>
<evidence type="ECO:0000313" key="1">
    <source>
        <dbReference type="EMBL" id="KAL3688238.1"/>
    </source>
</evidence>
<dbReference type="Proteomes" id="UP001633002">
    <property type="component" value="Unassembled WGS sequence"/>
</dbReference>
<proteinExistence type="predicted"/>
<organism evidence="1 2">
    <name type="scientific">Riccia sorocarpa</name>
    <dbReference type="NCBI Taxonomy" id="122646"/>
    <lineage>
        <taxon>Eukaryota</taxon>
        <taxon>Viridiplantae</taxon>
        <taxon>Streptophyta</taxon>
        <taxon>Embryophyta</taxon>
        <taxon>Marchantiophyta</taxon>
        <taxon>Marchantiopsida</taxon>
        <taxon>Marchantiidae</taxon>
        <taxon>Marchantiales</taxon>
        <taxon>Ricciaceae</taxon>
        <taxon>Riccia</taxon>
    </lineage>
</organism>
<sequence>MAEAEDSNSVVTEHIRNWCREKGTELFQDQLLKLLDHDYLRSWPGLANIPFPEDSVDGSILNYHWRYRFYRGCATVLGWPERVTYGDPRYFHKELHVALKQFWPDDKSRDSSLSVDVVLGSKRSSETCNPYQNARLLVVRLCRSFQSLSKIRNPLHAV</sequence>
<protein>
    <submittedName>
        <fullName evidence="1">Uncharacterized protein</fullName>
    </submittedName>
</protein>